<dbReference type="PANTHER" id="PTHR46890:SF43">
    <property type="entry name" value="NON-LTR RETROELEMENT REVERSE TRANSCRIPTASE"/>
    <property type="match status" value="1"/>
</dbReference>
<evidence type="ECO:0000313" key="2">
    <source>
        <dbReference type="Proteomes" id="UP000813463"/>
    </source>
</evidence>
<evidence type="ECO:0000313" key="3">
    <source>
        <dbReference type="RefSeq" id="XP_056695008.1"/>
    </source>
</evidence>
<sequence length="143" mass="16479">MRNLLSAAYSKDEIKAAMWDIDVYKCISKVLCNRLRVVLPEMISQNQGAFVHNRFIAHNIMVCQDLAQEWDFVEEMLVSLKFPTHFTHLIMQCVRTPRFSLSINGALHGFFEGKRGFRQGDPLSPLLFVLCIEYLSRVLLMVG</sequence>
<proteinExistence type="predicted"/>
<reference evidence="3" key="2">
    <citation type="submission" date="2025-08" db="UniProtKB">
        <authorList>
            <consortium name="RefSeq"/>
        </authorList>
    </citation>
    <scope>IDENTIFICATION</scope>
    <source>
        <tissue evidence="3">Leaf</tissue>
    </source>
</reference>
<dbReference type="PANTHER" id="PTHR46890">
    <property type="entry name" value="NON-LTR RETROLELEMENT REVERSE TRANSCRIPTASE-LIKE PROTEIN-RELATED"/>
    <property type="match status" value="1"/>
</dbReference>
<name>A0ABM3RHB9_SPIOL</name>
<feature type="domain" description="Reverse transcriptase" evidence="1">
    <location>
        <begin position="23"/>
        <end position="138"/>
    </location>
</feature>
<organism evidence="2 3">
    <name type="scientific">Spinacia oleracea</name>
    <name type="common">Spinach</name>
    <dbReference type="NCBI Taxonomy" id="3562"/>
    <lineage>
        <taxon>Eukaryota</taxon>
        <taxon>Viridiplantae</taxon>
        <taxon>Streptophyta</taxon>
        <taxon>Embryophyta</taxon>
        <taxon>Tracheophyta</taxon>
        <taxon>Spermatophyta</taxon>
        <taxon>Magnoliopsida</taxon>
        <taxon>eudicotyledons</taxon>
        <taxon>Gunneridae</taxon>
        <taxon>Pentapetalae</taxon>
        <taxon>Caryophyllales</taxon>
        <taxon>Chenopodiaceae</taxon>
        <taxon>Chenopodioideae</taxon>
        <taxon>Anserineae</taxon>
        <taxon>Spinacia</taxon>
    </lineage>
</organism>
<dbReference type="InterPro" id="IPR052343">
    <property type="entry name" value="Retrotransposon-Effector_Assoc"/>
</dbReference>
<reference evidence="2" key="1">
    <citation type="journal article" date="2021" name="Nat. Commun.">
        <title>Genomic analyses provide insights into spinach domestication and the genetic basis of agronomic traits.</title>
        <authorList>
            <person name="Cai X."/>
            <person name="Sun X."/>
            <person name="Xu C."/>
            <person name="Sun H."/>
            <person name="Wang X."/>
            <person name="Ge C."/>
            <person name="Zhang Z."/>
            <person name="Wang Q."/>
            <person name="Fei Z."/>
            <person name="Jiao C."/>
            <person name="Wang Q."/>
        </authorList>
    </citation>
    <scope>NUCLEOTIDE SEQUENCE [LARGE SCALE GENOMIC DNA]</scope>
    <source>
        <strain evidence="2">cv. Varoflay</strain>
    </source>
</reference>
<dbReference type="Pfam" id="PF00078">
    <property type="entry name" value="RVT_1"/>
    <property type="match status" value="1"/>
</dbReference>
<keyword evidence="2" id="KW-1185">Reference proteome</keyword>
<dbReference type="InterPro" id="IPR000477">
    <property type="entry name" value="RT_dom"/>
</dbReference>
<accession>A0ABM3RHB9</accession>
<evidence type="ECO:0000259" key="1">
    <source>
        <dbReference type="Pfam" id="PF00078"/>
    </source>
</evidence>
<dbReference type="GeneID" id="130469632"/>
<protein>
    <recommendedName>
        <fullName evidence="1">Reverse transcriptase domain-containing protein</fullName>
    </recommendedName>
</protein>
<dbReference type="RefSeq" id="XP_056695008.1">
    <property type="nucleotide sequence ID" value="XM_056839030.1"/>
</dbReference>
<gene>
    <name evidence="3" type="primary">LOC130469632</name>
</gene>
<dbReference type="Proteomes" id="UP000813463">
    <property type="component" value="Chromosome 3"/>
</dbReference>